<dbReference type="GO" id="GO:0000166">
    <property type="term" value="F:nucleotide binding"/>
    <property type="evidence" value="ECO:0007669"/>
    <property type="project" value="UniProtKB-KW"/>
</dbReference>
<dbReference type="AlphaFoldDB" id="A0A250J8Z7"/>
<accession>A0A250J8Z7</accession>
<dbReference type="InterPro" id="IPR029052">
    <property type="entry name" value="Metallo-depent_PP-like"/>
</dbReference>
<dbReference type="KEGG" id="cfus:CYFUS_005349"/>
<feature type="chain" id="PRO_5011819583" evidence="2">
    <location>
        <begin position="25"/>
        <end position="495"/>
    </location>
</feature>
<dbReference type="InterPro" id="IPR004843">
    <property type="entry name" value="Calcineurin-like_PHP"/>
</dbReference>
<dbReference type="SUPFAM" id="SSF55816">
    <property type="entry name" value="5'-nucleotidase (syn. UDP-sugar hydrolase), C-terminal domain"/>
    <property type="match status" value="1"/>
</dbReference>
<dbReference type="PROSITE" id="PS51257">
    <property type="entry name" value="PROKAR_LIPOPROTEIN"/>
    <property type="match status" value="1"/>
</dbReference>
<keyword evidence="2" id="KW-0547">Nucleotide-binding</keyword>
<evidence type="ECO:0000256" key="1">
    <source>
        <dbReference type="ARBA" id="ARBA00022729"/>
    </source>
</evidence>
<dbReference type="PRINTS" id="PR01607">
    <property type="entry name" value="APYRASEFAMLY"/>
</dbReference>
<sequence length="495" mass="53886">MPHPLSKTLLVLSSLLWLSACQTARTVTLVGMADYHSHALPFFSEGQPGQGGVARTMAYLRAARAKPDTLVVSGGDMVNQGVPTWSDVYGCVEWPWFNGVVDVMALGNHDLDYGAEAFARCRASISYPVLCANLLGSNGVPYFQVDGRPYLVREVGGVRVGFFAVAGPDMQRLVKPEHLPVGTRWTDATAAARGVVDALRTRERVAAVVLIGHQQREADMALARAVPGIDLILGSHSHEKEGLRRLPGTDTYLLSPYQYLTYLSEVRLRFQAGRLVGMDGGLVKMDASKPEDPRTAEEVARLQAALVADRPELFVEMGRRVTPLRDDGVTTGPSEVGIWATEVWRRAVGAHAFFATASTFRAGLPAGPVAAEVFFGAFPYRNTLVTAKMTGAQLRAWVELSESKRGSDSYSQFSGVRYTVRQGRVEDLRVLVNPATPGSGFEPVLPERIYRVATTDFQAFVAPGYKEAWARAASPQRTAWDSQSLLAGALYTDRP</sequence>
<gene>
    <name evidence="5" type="ORF">CYFUS_005349</name>
</gene>
<dbReference type="InterPro" id="IPR036907">
    <property type="entry name" value="5'-Nucleotdase_C_sf"/>
</dbReference>
<dbReference type="SUPFAM" id="SSF56300">
    <property type="entry name" value="Metallo-dependent phosphatases"/>
    <property type="match status" value="1"/>
</dbReference>
<dbReference type="PANTHER" id="PTHR11575">
    <property type="entry name" value="5'-NUCLEOTIDASE-RELATED"/>
    <property type="match status" value="1"/>
</dbReference>
<dbReference type="Pfam" id="PF02872">
    <property type="entry name" value="5_nucleotid_C"/>
    <property type="match status" value="1"/>
</dbReference>
<dbReference type="GO" id="GO:0016787">
    <property type="term" value="F:hydrolase activity"/>
    <property type="evidence" value="ECO:0007669"/>
    <property type="project" value="UniProtKB-KW"/>
</dbReference>
<evidence type="ECO:0000313" key="5">
    <source>
        <dbReference type="EMBL" id="ATB39901.1"/>
    </source>
</evidence>
<keyword evidence="1 2" id="KW-0732">Signal</keyword>
<dbReference type="InterPro" id="IPR008334">
    <property type="entry name" value="5'-Nucleotdase_C"/>
</dbReference>
<feature type="signal peptide" evidence="2">
    <location>
        <begin position="1"/>
        <end position="24"/>
    </location>
</feature>
<dbReference type="RefSeq" id="WP_095987869.1">
    <property type="nucleotide sequence ID" value="NZ_CP022098.1"/>
</dbReference>
<dbReference type="GO" id="GO:0009166">
    <property type="term" value="P:nucleotide catabolic process"/>
    <property type="evidence" value="ECO:0007669"/>
    <property type="project" value="InterPro"/>
</dbReference>
<feature type="domain" description="Calcineurin-like phosphoesterase" evidence="3">
    <location>
        <begin position="32"/>
        <end position="239"/>
    </location>
</feature>
<comment type="similarity">
    <text evidence="2">Belongs to the 5'-nucleotidase family.</text>
</comment>
<organism evidence="5 6">
    <name type="scientific">Cystobacter fuscus</name>
    <dbReference type="NCBI Taxonomy" id="43"/>
    <lineage>
        <taxon>Bacteria</taxon>
        <taxon>Pseudomonadati</taxon>
        <taxon>Myxococcota</taxon>
        <taxon>Myxococcia</taxon>
        <taxon>Myxococcales</taxon>
        <taxon>Cystobacterineae</taxon>
        <taxon>Archangiaceae</taxon>
        <taxon>Cystobacter</taxon>
    </lineage>
</organism>
<dbReference type="InterPro" id="IPR006179">
    <property type="entry name" value="5_nucleotidase/apyrase"/>
</dbReference>
<feature type="domain" description="5'-Nucleotidase C-terminal" evidence="4">
    <location>
        <begin position="331"/>
        <end position="459"/>
    </location>
</feature>
<dbReference type="PANTHER" id="PTHR11575:SF24">
    <property type="entry name" value="5'-NUCLEOTIDASE"/>
    <property type="match status" value="1"/>
</dbReference>
<dbReference type="Gene3D" id="3.90.780.10">
    <property type="entry name" value="5'-Nucleotidase, C-terminal domain"/>
    <property type="match status" value="1"/>
</dbReference>
<evidence type="ECO:0000256" key="2">
    <source>
        <dbReference type="RuleBase" id="RU362119"/>
    </source>
</evidence>
<evidence type="ECO:0000259" key="4">
    <source>
        <dbReference type="Pfam" id="PF02872"/>
    </source>
</evidence>
<evidence type="ECO:0000259" key="3">
    <source>
        <dbReference type="Pfam" id="PF00149"/>
    </source>
</evidence>
<evidence type="ECO:0000313" key="6">
    <source>
        <dbReference type="Proteomes" id="UP000217257"/>
    </source>
</evidence>
<name>A0A250J8Z7_9BACT</name>
<dbReference type="Proteomes" id="UP000217257">
    <property type="component" value="Chromosome"/>
</dbReference>
<protein>
    <submittedName>
        <fullName evidence="5">Bifunctional metallophosphatase/5'-nucleotidase</fullName>
    </submittedName>
</protein>
<reference evidence="5 6" key="1">
    <citation type="submission" date="2017-06" db="EMBL/GenBank/DDBJ databases">
        <title>Sequencing and comparative analysis of myxobacterial genomes.</title>
        <authorList>
            <person name="Rupp O."/>
            <person name="Goesmann A."/>
            <person name="Sogaard-Andersen L."/>
        </authorList>
    </citation>
    <scope>NUCLEOTIDE SEQUENCE [LARGE SCALE GENOMIC DNA]</scope>
    <source>
        <strain evidence="5 6">DSM 52655</strain>
    </source>
</reference>
<proteinExistence type="inferred from homology"/>
<dbReference type="Pfam" id="PF00149">
    <property type="entry name" value="Metallophos"/>
    <property type="match status" value="1"/>
</dbReference>
<dbReference type="GO" id="GO:0030288">
    <property type="term" value="C:outer membrane-bounded periplasmic space"/>
    <property type="evidence" value="ECO:0007669"/>
    <property type="project" value="TreeGrafter"/>
</dbReference>
<dbReference type="EMBL" id="CP022098">
    <property type="protein sequence ID" value="ATB39901.1"/>
    <property type="molecule type" value="Genomic_DNA"/>
</dbReference>
<dbReference type="Gene3D" id="3.60.21.10">
    <property type="match status" value="1"/>
</dbReference>
<keyword evidence="2" id="KW-0378">Hydrolase</keyword>